<dbReference type="PIRSF" id="PIRSF006232">
    <property type="entry name" value="Pirin"/>
    <property type="match status" value="1"/>
</dbReference>
<feature type="binding site" evidence="2">
    <location>
        <position position="114"/>
    </location>
    <ligand>
        <name>Fe cation</name>
        <dbReference type="ChEBI" id="CHEBI:24875"/>
    </ligand>
</feature>
<comment type="caution">
    <text evidence="6">The sequence shown here is derived from an EMBL/GenBank/DDBJ whole genome shotgun (WGS) entry which is preliminary data.</text>
</comment>
<keyword evidence="2" id="KW-0408">Iron</keyword>
<feature type="domain" description="Pirin C-terminal" evidence="5">
    <location>
        <begin position="187"/>
        <end position="286"/>
    </location>
</feature>
<comment type="cofactor">
    <cofactor evidence="2">
        <name>Fe cation</name>
        <dbReference type="ChEBI" id="CHEBI:24875"/>
    </cofactor>
    <text evidence="2">Binds 1 Fe cation per subunit.</text>
</comment>
<accession>A0A0D6PLU2</accession>
<evidence type="ECO:0000256" key="2">
    <source>
        <dbReference type="PIRSR" id="PIRSR006232-1"/>
    </source>
</evidence>
<reference evidence="6 7" key="1">
    <citation type="submission" date="2012-11" db="EMBL/GenBank/DDBJ databases">
        <title>Whole genome sequence of Acidocella aminolytica 101 = DSM 11237.</title>
        <authorList>
            <person name="Azuma Y."/>
            <person name="Higashiura N."/>
            <person name="Hirakawa H."/>
            <person name="Matsushita K."/>
        </authorList>
    </citation>
    <scope>NUCLEOTIDE SEQUENCE [LARGE SCALE GENOMIC DNA]</scope>
    <source>
        <strain evidence="7">101 / DSM 11237</strain>
    </source>
</reference>
<dbReference type="InterPro" id="IPR008778">
    <property type="entry name" value="Pirin_C_dom"/>
</dbReference>
<dbReference type="SUPFAM" id="SSF51182">
    <property type="entry name" value="RmlC-like cupins"/>
    <property type="match status" value="1"/>
</dbReference>
<dbReference type="CDD" id="cd02909">
    <property type="entry name" value="cupin_pirin_N"/>
    <property type="match status" value="1"/>
</dbReference>
<proteinExistence type="inferred from homology"/>
<gene>
    <name evidence="6" type="ORF">Aam_114_026</name>
</gene>
<evidence type="ECO:0000256" key="3">
    <source>
        <dbReference type="RuleBase" id="RU003457"/>
    </source>
</evidence>
<sequence length="304" mass="33139">MSWLHNPSTGPEGGADLVITPISHDIGGLRVRRALPHVKRRMVGPFVFLDHIGPATFEAGKGLDVRPHPHIGLATITYLMQGRIFHRDTLGSAQEIRPGEVNWMTAGRGIAHSERTPPESRTQAQPILGIQSWVALPKEVEEAEPGFFHYQGESLPQLEDGGIVARVIAGEAYGASSPVEVFCGTLYVDVSLATGSALPLPDEHEERSLHVISGEIEIAGERFGEGQLLIFRPGDAITVRALTDSRLMLLGGAPLDGPRHIWWNFVSSSKERIEQAKENWVSRRFGLVAGDEHDYIPLPGAKPA</sequence>
<dbReference type="PANTHER" id="PTHR13903">
    <property type="entry name" value="PIRIN-RELATED"/>
    <property type="match status" value="1"/>
</dbReference>
<feature type="binding site" evidence="2">
    <location>
        <position position="70"/>
    </location>
    <ligand>
        <name>Fe cation</name>
        <dbReference type="ChEBI" id="CHEBI:24875"/>
    </ligand>
</feature>
<evidence type="ECO:0000259" key="4">
    <source>
        <dbReference type="Pfam" id="PF02678"/>
    </source>
</evidence>
<dbReference type="InterPro" id="IPR014710">
    <property type="entry name" value="RmlC-like_jellyroll"/>
</dbReference>
<evidence type="ECO:0000313" key="7">
    <source>
        <dbReference type="Proteomes" id="UP000032668"/>
    </source>
</evidence>
<dbReference type="GO" id="GO:0046872">
    <property type="term" value="F:metal ion binding"/>
    <property type="evidence" value="ECO:0007669"/>
    <property type="project" value="UniProtKB-KW"/>
</dbReference>
<evidence type="ECO:0000313" key="6">
    <source>
        <dbReference type="EMBL" id="GAN81739.1"/>
    </source>
</evidence>
<dbReference type="InterPro" id="IPR003829">
    <property type="entry name" value="Pirin_N_dom"/>
</dbReference>
<dbReference type="Gene3D" id="2.60.120.10">
    <property type="entry name" value="Jelly Rolls"/>
    <property type="match status" value="2"/>
</dbReference>
<dbReference type="PANTHER" id="PTHR13903:SF8">
    <property type="entry name" value="PIRIN"/>
    <property type="match status" value="1"/>
</dbReference>
<dbReference type="CDD" id="cd02247">
    <property type="entry name" value="cupin_pirin_C"/>
    <property type="match status" value="1"/>
</dbReference>
<dbReference type="Proteomes" id="UP000032668">
    <property type="component" value="Unassembled WGS sequence"/>
</dbReference>
<name>A0A0D6PLU2_9PROT</name>
<protein>
    <submittedName>
        <fullName evidence="6">Iron-binding nuclear protein Pirin</fullName>
    </submittedName>
</protein>
<dbReference type="AlphaFoldDB" id="A0A0D6PLU2"/>
<dbReference type="Pfam" id="PF02678">
    <property type="entry name" value="Pirin"/>
    <property type="match status" value="1"/>
</dbReference>
<feature type="binding site" evidence="2">
    <location>
        <position position="112"/>
    </location>
    <ligand>
        <name>Fe cation</name>
        <dbReference type="ChEBI" id="CHEBI:24875"/>
    </ligand>
</feature>
<evidence type="ECO:0000259" key="5">
    <source>
        <dbReference type="Pfam" id="PF05726"/>
    </source>
</evidence>
<dbReference type="EMBL" id="BANC01000112">
    <property type="protein sequence ID" value="GAN81739.1"/>
    <property type="molecule type" value="Genomic_DNA"/>
</dbReference>
<dbReference type="InterPro" id="IPR012093">
    <property type="entry name" value="Pirin"/>
</dbReference>
<dbReference type="OrthoDB" id="9780903at2"/>
<evidence type="ECO:0000256" key="1">
    <source>
        <dbReference type="ARBA" id="ARBA00008416"/>
    </source>
</evidence>
<dbReference type="RefSeq" id="WP_048880124.1">
    <property type="nucleotide sequence ID" value="NZ_BANC01000112.1"/>
</dbReference>
<keyword evidence="7" id="KW-1185">Reference proteome</keyword>
<dbReference type="Pfam" id="PF05726">
    <property type="entry name" value="Pirin_C"/>
    <property type="match status" value="1"/>
</dbReference>
<dbReference type="STRING" id="1120923.SAMN02746095_03250"/>
<feature type="domain" description="Pirin N-terminal" evidence="4">
    <location>
        <begin position="29"/>
        <end position="134"/>
    </location>
</feature>
<feature type="binding site" evidence="2">
    <location>
        <position position="68"/>
    </location>
    <ligand>
        <name>Fe cation</name>
        <dbReference type="ChEBI" id="CHEBI:24875"/>
    </ligand>
</feature>
<dbReference type="InterPro" id="IPR011051">
    <property type="entry name" value="RmlC_Cupin_sf"/>
</dbReference>
<keyword evidence="2" id="KW-0479">Metal-binding</keyword>
<organism evidence="6 7">
    <name type="scientific">Acidocella aminolytica 101 = DSM 11237</name>
    <dbReference type="NCBI Taxonomy" id="1120923"/>
    <lineage>
        <taxon>Bacteria</taxon>
        <taxon>Pseudomonadati</taxon>
        <taxon>Pseudomonadota</taxon>
        <taxon>Alphaproteobacteria</taxon>
        <taxon>Acetobacterales</taxon>
        <taxon>Acidocellaceae</taxon>
        <taxon>Acidocella</taxon>
    </lineage>
</organism>
<comment type="similarity">
    <text evidence="1 3">Belongs to the pirin family.</text>
</comment>